<sequence length="387" mass="40777">MPLPSGDGPLVWLRLGTEIPEGRDAALPATVKHLLMQLRRRGLQIAVSRAQGPPPDLSTRGISAVPDNAQTGPLAEAQLDAMNPQALLLIGADLPRPLIEAALARDLPVILAETRLQPPRRGWGFSALGIGRPSVLSQLTLLLLPDTVSRSAALEMGASPERIEVTGPITQIREPLKHLETERAALAEAFKGRQLWLAVSVTEAEEDAVIEAQLTLLRHSHRAMLIALPDDPRRSAAMAARMAEAGLTVAQRSLDEDPADEVNVYLVDDLIELGLWYRLSPSCFFGTTLAGPTEAARDPFEAAALGSAAIHGPHDGPFAAEWGQLDGAGAARRVEDAAGLAQAVVAMLAADQAALIAANAWSVSTGGAGVANRIAHAVRDTILGAET</sequence>
<dbReference type="AlphaFoldDB" id="A0A2K9MIC6"/>
<reference evidence="4" key="1">
    <citation type="submission" date="2017-12" db="EMBL/GenBank/DDBJ databases">
        <title>Genomic analysis of Paracoccus sp. CBA4604.</title>
        <authorList>
            <person name="Roh S.W."/>
            <person name="Kim J.Y."/>
            <person name="Kim J.S."/>
        </authorList>
    </citation>
    <scope>NUCLEOTIDE SEQUENCE [LARGE SCALE GENOMIC DNA]</scope>
    <source>
        <strain evidence="4">CBA4604</strain>
    </source>
</reference>
<evidence type="ECO:0000313" key="4">
    <source>
        <dbReference type="Proteomes" id="UP000234882"/>
    </source>
</evidence>
<comment type="similarity">
    <text evidence="1">Belongs to the glycosyltransferase group 1 family.</text>
</comment>
<keyword evidence="1" id="KW-0472">Membrane</keyword>
<dbReference type="GO" id="GO:0005886">
    <property type="term" value="C:plasma membrane"/>
    <property type="evidence" value="ECO:0007669"/>
    <property type="project" value="UniProtKB-SubCell"/>
</dbReference>
<dbReference type="PANTHER" id="PTHR42755">
    <property type="entry name" value="3-DEOXY-MANNO-OCTULOSONATE CYTIDYLYLTRANSFERASE"/>
    <property type="match status" value="1"/>
</dbReference>
<protein>
    <recommendedName>
        <fullName evidence="1">3-deoxy-D-manno-octulosonic acid transferase</fullName>
        <shortName evidence="1">Kdo transferase</shortName>
        <ecNumber evidence="1">2.4.99.12</ecNumber>
    </recommendedName>
    <alternativeName>
        <fullName evidence="1">Lipid IV(A) 3-deoxy-D-manno-octulosonic acid transferase</fullName>
    </alternativeName>
</protein>
<organism evidence="3 4">
    <name type="scientific">Paracoccus jeotgali</name>
    <dbReference type="NCBI Taxonomy" id="2065379"/>
    <lineage>
        <taxon>Bacteria</taxon>
        <taxon>Pseudomonadati</taxon>
        <taxon>Pseudomonadota</taxon>
        <taxon>Alphaproteobacteria</taxon>
        <taxon>Rhodobacterales</taxon>
        <taxon>Paracoccaceae</taxon>
        <taxon>Paracoccus</taxon>
    </lineage>
</organism>
<evidence type="ECO:0000259" key="2">
    <source>
        <dbReference type="Pfam" id="PF04413"/>
    </source>
</evidence>
<dbReference type="Pfam" id="PF04413">
    <property type="entry name" value="Glycos_transf_N"/>
    <property type="match status" value="1"/>
</dbReference>
<dbReference type="RefSeq" id="WP_101500729.1">
    <property type="nucleotide sequence ID" value="NZ_CP025583.1"/>
</dbReference>
<evidence type="ECO:0000313" key="3">
    <source>
        <dbReference type="EMBL" id="AUM75387.1"/>
    </source>
</evidence>
<dbReference type="KEGG" id="paru:CYR75_14755"/>
<proteinExistence type="inferred from homology"/>
<evidence type="ECO:0000256" key="1">
    <source>
        <dbReference type="RuleBase" id="RU365103"/>
    </source>
</evidence>
<comment type="catalytic activity">
    <reaction evidence="1">
        <text>lipid IVA (E. coli) + CMP-3-deoxy-beta-D-manno-octulosonate = alpha-Kdo-(2-&gt;6)-lipid IVA (E. coli) + CMP + H(+)</text>
        <dbReference type="Rhea" id="RHEA:28066"/>
        <dbReference type="ChEBI" id="CHEBI:15378"/>
        <dbReference type="ChEBI" id="CHEBI:58603"/>
        <dbReference type="ChEBI" id="CHEBI:60364"/>
        <dbReference type="ChEBI" id="CHEBI:60377"/>
        <dbReference type="ChEBI" id="CHEBI:85987"/>
        <dbReference type="EC" id="2.4.99.12"/>
    </reaction>
</comment>
<comment type="pathway">
    <text evidence="1">Bacterial outer membrane biogenesis; LPS core biosynthesis.</text>
</comment>
<dbReference type="PANTHER" id="PTHR42755:SF1">
    <property type="entry name" value="3-DEOXY-D-MANNO-OCTULOSONIC ACID TRANSFERASE, MITOCHONDRIAL-RELATED"/>
    <property type="match status" value="1"/>
</dbReference>
<dbReference type="InterPro" id="IPR007507">
    <property type="entry name" value="Glycos_transf_N"/>
</dbReference>
<keyword evidence="1" id="KW-1003">Cell membrane</keyword>
<dbReference type="EC" id="2.4.99.12" evidence="1"/>
<dbReference type="GO" id="GO:0009245">
    <property type="term" value="P:lipid A biosynthetic process"/>
    <property type="evidence" value="ECO:0007669"/>
    <property type="project" value="TreeGrafter"/>
</dbReference>
<dbReference type="GO" id="GO:0009244">
    <property type="term" value="P:lipopolysaccharide core region biosynthetic process"/>
    <property type="evidence" value="ECO:0007669"/>
    <property type="project" value="UniProtKB-UniRule"/>
</dbReference>
<name>A0A2K9MIC6_9RHOB</name>
<dbReference type="InterPro" id="IPR039901">
    <property type="entry name" value="Kdotransferase"/>
</dbReference>
<dbReference type="GO" id="GO:0043842">
    <property type="term" value="F:Kdo transferase activity"/>
    <property type="evidence" value="ECO:0007669"/>
    <property type="project" value="UniProtKB-EC"/>
</dbReference>
<comment type="subcellular location">
    <subcellularLocation>
        <location evidence="1">Cell membrane</location>
    </subcellularLocation>
</comment>
<keyword evidence="1" id="KW-0448">Lipopolysaccharide biosynthesis</keyword>
<feature type="domain" description="3-deoxy-D-manno-octulosonic-acid transferase N-terminal" evidence="2">
    <location>
        <begin position="75"/>
        <end position="169"/>
    </location>
</feature>
<dbReference type="UniPathway" id="UPA00958"/>
<dbReference type="EMBL" id="CP025583">
    <property type="protein sequence ID" value="AUM75387.1"/>
    <property type="molecule type" value="Genomic_DNA"/>
</dbReference>
<keyword evidence="4" id="KW-1185">Reference proteome</keyword>
<dbReference type="OrthoDB" id="9789797at2"/>
<comment type="function">
    <text evidence="1">Involved in lipopolysaccharide (LPS) biosynthesis. Catalyzes the transfer of 3-deoxy-D-manno-octulosonate (Kdo) residue(s) from CMP-Kdo to lipid IV(A), the tetraacyldisaccharide-1,4'-bisphosphate precursor of lipid A.</text>
</comment>
<keyword evidence="1 3" id="KW-0808">Transferase</keyword>
<dbReference type="Proteomes" id="UP000234882">
    <property type="component" value="Chromosome"/>
</dbReference>
<dbReference type="Gene3D" id="3.40.50.2000">
    <property type="entry name" value="Glycogen Phosphorylase B"/>
    <property type="match status" value="1"/>
</dbReference>
<accession>A0A2K9MIC6</accession>
<gene>
    <name evidence="3" type="ORF">CYR75_14755</name>
</gene>